<dbReference type="AlphaFoldDB" id="A0A286UGG2"/>
<dbReference type="OrthoDB" id="29023at2759"/>
<evidence type="ECO:0000313" key="3">
    <source>
        <dbReference type="EMBL" id="PAV18618.1"/>
    </source>
</evidence>
<organism evidence="3 4">
    <name type="scientific">Pyrrhoderma noxium</name>
    <dbReference type="NCBI Taxonomy" id="2282107"/>
    <lineage>
        <taxon>Eukaryota</taxon>
        <taxon>Fungi</taxon>
        <taxon>Dikarya</taxon>
        <taxon>Basidiomycota</taxon>
        <taxon>Agaricomycotina</taxon>
        <taxon>Agaricomycetes</taxon>
        <taxon>Hymenochaetales</taxon>
        <taxon>Hymenochaetaceae</taxon>
        <taxon>Pyrrhoderma</taxon>
    </lineage>
</organism>
<feature type="transmembrane region" description="Helical" evidence="2">
    <location>
        <begin position="13"/>
        <end position="36"/>
    </location>
</feature>
<reference evidence="3 4" key="1">
    <citation type="journal article" date="2017" name="Mol. Ecol.">
        <title>Comparative and population genomic landscape of Phellinus noxius: A hypervariable fungus causing root rot in trees.</title>
        <authorList>
            <person name="Chung C.L."/>
            <person name="Lee T.J."/>
            <person name="Akiba M."/>
            <person name="Lee H.H."/>
            <person name="Kuo T.H."/>
            <person name="Liu D."/>
            <person name="Ke H.M."/>
            <person name="Yokoi T."/>
            <person name="Roa M.B."/>
            <person name="Lu M.J."/>
            <person name="Chang Y.Y."/>
            <person name="Ann P.J."/>
            <person name="Tsai J.N."/>
            <person name="Chen C.Y."/>
            <person name="Tzean S.S."/>
            <person name="Ota Y."/>
            <person name="Hattori T."/>
            <person name="Sahashi N."/>
            <person name="Liou R.F."/>
            <person name="Kikuchi T."/>
            <person name="Tsai I.J."/>
        </authorList>
    </citation>
    <scope>NUCLEOTIDE SEQUENCE [LARGE SCALE GENOMIC DNA]</scope>
    <source>
        <strain evidence="3 4">FFPRI411160</strain>
    </source>
</reference>
<keyword evidence="2" id="KW-1133">Transmembrane helix</keyword>
<proteinExistence type="predicted"/>
<sequence>MSIAETILDKAKWIVVGIIGWICCVVIKIIIGVNLVSFATQRRAGMEDREQEDKVNDFGRDPIGEGKDEREYNRELKTLLNYKGNDATKLPDIGEKKSGAEGETRKRPKLEELTRFTMVKRIW</sequence>
<keyword evidence="4" id="KW-1185">Reference proteome</keyword>
<dbReference type="Proteomes" id="UP000217199">
    <property type="component" value="Unassembled WGS sequence"/>
</dbReference>
<dbReference type="EMBL" id="NBII01000005">
    <property type="protein sequence ID" value="PAV18618.1"/>
    <property type="molecule type" value="Genomic_DNA"/>
</dbReference>
<keyword evidence="2" id="KW-0472">Membrane</keyword>
<comment type="caution">
    <text evidence="3">The sequence shown here is derived from an EMBL/GenBank/DDBJ whole genome shotgun (WGS) entry which is preliminary data.</text>
</comment>
<evidence type="ECO:0000256" key="1">
    <source>
        <dbReference type="SAM" id="MobiDB-lite"/>
    </source>
</evidence>
<dbReference type="InParanoid" id="A0A286UGG2"/>
<accession>A0A286UGG2</accession>
<evidence type="ECO:0000256" key="2">
    <source>
        <dbReference type="SAM" id="Phobius"/>
    </source>
</evidence>
<protein>
    <submittedName>
        <fullName evidence="3">Uncharacterized protein</fullName>
    </submittedName>
</protein>
<name>A0A286UGG2_9AGAM</name>
<gene>
    <name evidence="3" type="ORF">PNOK_0546100</name>
</gene>
<evidence type="ECO:0000313" key="4">
    <source>
        <dbReference type="Proteomes" id="UP000217199"/>
    </source>
</evidence>
<feature type="region of interest" description="Disordered" evidence="1">
    <location>
        <begin position="44"/>
        <end position="68"/>
    </location>
</feature>
<keyword evidence="2" id="KW-0812">Transmembrane</keyword>